<evidence type="ECO:0000313" key="2">
    <source>
        <dbReference type="EMBL" id="GAA2215518.1"/>
    </source>
</evidence>
<accession>A0ABN3D143</accession>
<proteinExistence type="predicted"/>
<dbReference type="Proteomes" id="UP001499843">
    <property type="component" value="Unassembled WGS sequence"/>
</dbReference>
<feature type="compositionally biased region" description="Basic and acidic residues" evidence="1">
    <location>
        <begin position="28"/>
        <end position="38"/>
    </location>
</feature>
<name>A0ABN3D143_9ACTN</name>
<feature type="compositionally biased region" description="Basic and acidic residues" evidence="1">
    <location>
        <begin position="1"/>
        <end position="18"/>
    </location>
</feature>
<evidence type="ECO:0000256" key="1">
    <source>
        <dbReference type="SAM" id="MobiDB-lite"/>
    </source>
</evidence>
<dbReference type="RefSeq" id="WP_344494317.1">
    <property type="nucleotide sequence ID" value="NZ_BAAAQX010000051.1"/>
</dbReference>
<evidence type="ECO:0000313" key="3">
    <source>
        <dbReference type="Proteomes" id="UP001499843"/>
    </source>
</evidence>
<gene>
    <name evidence="2" type="ORF">GCM10009850_109860</name>
</gene>
<sequence length="44" mass="4671">MSKGKHEDPNSPKVKPFEPDPAAITPDGNKESTGEHGKKNGGKK</sequence>
<organism evidence="2 3">
    <name type="scientific">Nonomuraea monospora</name>
    <dbReference type="NCBI Taxonomy" id="568818"/>
    <lineage>
        <taxon>Bacteria</taxon>
        <taxon>Bacillati</taxon>
        <taxon>Actinomycetota</taxon>
        <taxon>Actinomycetes</taxon>
        <taxon>Streptosporangiales</taxon>
        <taxon>Streptosporangiaceae</taxon>
        <taxon>Nonomuraea</taxon>
    </lineage>
</organism>
<reference evidence="2 3" key="1">
    <citation type="journal article" date="2019" name="Int. J. Syst. Evol. Microbiol.">
        <title>The Global Catalogue of Microorganisms (GCM) 10K type strain sequencing project: providing services to taxonomists for standard genome sequencing and annotation.</title>
        <authorList>
            <consortium name="The Broad Institute Genomics Platform"/>
            <consortium name="The Broad Institute Genome Sequencing Center for Infectious Disease"/>
            <person name="Wu L."/>
            <person name="Ma J."/>
        </authorList>
    </citation>
    <scope>NUCLEOTIDE SEQUENCE [LARGE SCALE GENOMIC DNA]</scope>
    <source>
        <strain evidence="2 3">JCM 16114</strain>
    </source>
</reference>
<feature type="region of interest" description="Disordered" evidence="1">
    <location>
        <begin position="1"/>
        <end position="44"/>
    </location>
</feature>
<keyword evidence="3" id="KW-1185">Reference proteome</keyword>
<protein>
    <submittedName>
        <fullName evidence="2">Uncharacterized protein</fullName>
    </submittedName>
</protein>
<comment type="caution">
    <text evidence="2">The sequence shown here is derived from an EMBL/GenBank/DDBJ whole genome shotgun (WGS) entry which is preliminary data.</text>
</comment>
<dbReference type="EMBL" id="BAAAQX010000051">
    <property type="protein sequence ID" value="GAA2215518.1"/>
    <property type="molecule type" value="Genomic_DNA"/>
</dbReference>